<feature type="DNA-binding region" description="H-T-H motif" evidence="2">
    <location>
        <begin position="41"/>
        <end position="60"/>
    </location>
</feature>
<dbReference type="Proteomes" id="UP000007488">
    <property type="component" value="Chromosome"/>
</dbReference>
<keyword evidence="1 2" id="KW-0238">DNA-binding</keyword>
<accession>F0SZU0</accession>
<dbReference type="HOGENOM" id="CLU_069356_1_2_9"/>
<organism evidence="4 5">
    <name type="scientific">Syntrophobotulus glycolicus (strain DSM 8271 / FlGlyR)</name>
    <dbReference type="NCBI Taxonomy" id="645991"/>
    <lineage>
        <taxon>Bacteria</taxon>
        <taxon>Bacillati</taxon>
        <taxon>Bacillota</taxon>
        <taxon>Clostridia</taxon>
        <taxon>Eubacteriales</taxon>
        <taxon>Desulfitobacteriaceae</taxon>
        <taxon>Syntrophobotulus</taxon>
    </lineage>
</organism>
<dbReference type="Pfam" id="PF00440">
    <property type="entry name" value="TetR_N"/>
    <property type="match status" value="1"/>
</dbReference>
<name>F0SZU0_SYNGF</name>
<dbReference type="SUPFAM" id="SSF46689">
    <property type="entry name" value="Homeodomain-like"/>
    <property type="match status" value="1"/>
</dbReference>
<evidence type="ECO:0000256" key="2">
    <source>
        <dbReference type="PROSITE-ProRule" id="PRU00335"/>
    </source>
</evidence>
<dbReference type="InterPro" id="IPR050109">
    <property type="entry name" value="HTH-type_TetR-like_transc_reg"/>
</dbReference>
<dbReference type="InterPro" id="IPR036271">
    <property type="entry name" value="Tet_transcr_reg_TetR-rel_C_sf"/>
</dbReference>
<dbReference type="STRING" id="645991.Sgly_2992"/>
<evidence type="ECO:0000313" key="5">
    <source>
        <dbReference type="Proteomes" id="UP000007488"/>
    </source>
</evidence>
<dbReference type="PRINTS" id="PR00455">
    <property type="entry name" value="HTHTETR"/>
</dbReference>
<dbReference type="Pfam" id="PF17938">
    <property type="entry name" value="TetR_C_29"/>
    <property type="match status" value="1"/>
</dbReference>
<keyword evidence="5" id="KW-1185">Reference proteome</keyword>
<dbReference type="PANTHER" id="PTHR30328:SF54">
    <property type="entry name" value="HTH-TYPE TRANSCRIPTIONAL REPRESSOR SCO4008"/>
    <property type="match status" value="1"/>
</dbReference>
<dbReference type="RefSeq" id="WP_013626033.1">
    <property type="nucleotide sequence ID" value="NC_015172.1"/>
</dbReference>
<evidence type="ECO:0000313" key="4">
    <source>
        <dbReference type="EMBL" id="ADY57261.1"/>
    </source>
</evidence>
<dbReference type="OrthoDB" id="9815924at2"/>
<dbReference type="KEGG" id="sgy:Sgly_2992"/>
<sequence>MRIIKKKNSVPTDQCRAEESKVRILKAATDIFSEKGLDGARIDEIAETAEINKRMIYHYFGNKEDLYVEVLRSNLSKVGYVSSLDFDAAAGPRENIRKAVSNYFHFLAGNEQFVRLIGWEALNRGRYKDTLLYEVRNRYEEQINDILRAGIEEGLIKPDLDIAQTLLSIDALCLIYFTHNETFRRIADCGISQEEMMDKRLEHIIDFVFNGIM</sequence>
<gene>
    <name evidence="4" type="ordered locus">Sgly_2992</name>
</gene>
<evidence type="ECO:0000259" key="3">
    <source>
        <dbReference type="PROSITE" id="PS50977"/>
    </source>
</evidence>
<dbReference type="Gene3D" id="1.10.357.10">
    <property type="entry name" value="Tetracycline Repressor, domain 2"/>
    <property type="match status" value="1"/>
</dbReference>
<protein>
    <submittedName>
        <fullName evidence="4">Transcriptional regulator, TetR family</fullName>
    </submittedName>
</protein>
<evidence type="ECO:0000256" key="1">
    <source>
        <dbReference type="ARBA" id="ARBA00023125"/>
    </source>
</evidence>
<dbReference type="GO" id="GO:0003677">
    <property type="term" value="F:DNA binding"/>
    <property type="evidence" value="ECO:0007669"/>
    <property type="project" value="UniProtKB-UniRule"/>
</dbReference>
<dbReference type="eggNOG" id="COG1309">
    <property type="taxonomic scope" value="Bacteria"/>
</dbReference>
<dbReference type="InterPro" id="IPR041474">
    <property type="entry name" value="NicS_C"/>
</dbReference>
<proteinExistence type="predicted"/>
<dbReference type="PANTHER" id="PTHR30328">
    <property type="entry name" value="TRANSCRIPTIONAL REPRESSOR"/>
    <property type="match status" value="1"/>
</dbReference>
<feature type="domain" description="HTH tetR-type" evidence="3">
    <location>
        <begin position="18"/>
        <end position="78"/>
    </location>
</feature>
<dbReference type="AlphaFoldDB" id="F0SZU0"/>
<reference evidence="4 5" key="1">
    <citation type="journal article" date="2011" name="Stand. Genomic Sci.">
        <title>Complete genome sequence of Syntrophobotulus glycolicus type strain (FlGlyR).</title>
        <authorList>
            <person name="Han C."/>
            <person name="Mwirichia R."/>
            <person name="Chertkov O."/>
            <person name="Held B."/>
            <person name="Lapidus A."/>
            <person name="Nolan M."/>
            <person name="Lucas S."/>
            <person name="Hammon N."/>
            <person name="Deshpande S."/>
            <person name="Cheng J.F."/>
            <person name="Tapia R."/>
            <person name="Goodwin L."/>
            <person name="Pitluck S."/>
            <person name="Huntemann M."/>
            <person name="Liolios K."/>
            <person name="Ivanova N."/>
            <person name="Pagani I."/>
            <person name="Mavromatis K."/>
            <person name="Ovchinikova G."/>
            <person name="Pati A."/>
            <person name="Chen A."/>
            <person name="Palaniappan K."/>
            <person name="Land M."/>
            <person name="Hauser L."/>
            <person name="Brambilla E.M."/>
            <person name="Rohde M."/>
            <person name="Spring S."/>
            <person name="Sikorski J."/>
            <person name="Goker M."/>
            <person name="Woyke T."/>
            <person name="Bristow J."/>
            <person name="Eisen J.A."/>
            <person name="Markowitz V."/>
            <person name="Hugenholtz P."/>
            <person name="Kyrpides N.C."/>
            <person name="Klenk H.P."/>
            <person name="Detter J.C."/>
        </authorList>
    </citation>
    <scope>NUCLEOTIDE SEQUENCE [LARGE SCALE GENOMIC DNA]</scope>
    <source>
        <strain evidence="5">DSM 8271 / FlGlyR</strain>
    </source>
</reference>
<dbReference type="InterPro" id="IPR009057">
    <property type="entry name" value="Homeodomain-like_sf"/>
</dbReference>
<dbReference type="EMBL" id="CP002547">
    <property type="protein sequence ID" value="ADY57261.1"/>
    <property type="molecule type" value="Genomic_DNA"/>
</dbReference>
<dbReference type="InterPro" id="IPR001647">
    <property type="entry name" value="HTH_TetR"/>
</dbReference>
<dbReference type="GO" id="GO:0006355">
    <property type="term" value="P:regulation of DNA-templated transcription"/>
    <property type="evidence" value="ECO:0007669"/>
    <property type="project" value="UniProtKB-ARBA"/>
</dbReference>
<dbReference type="SUPFAM" id="SSF48498">
    <property type="entry name" value="Tetracyclin repressor-like, C-terminal domain"/>
    <property type="match status" value="1"/>
</dbReference>
<reference evidence="5" key="2">
    <citation type="submission" date="2011-02" db="EMBL/GenBank/DDBJ databases">
        <title>The complete genome of Syntrophobotulus glycolicus DSM 8271.</title>
        <authorList>
            <person name="Lucas S."/>
            <person name="Copeland A."/>
            <person name="Lapidus A."/>
            <person name="Bruce D."/>
            <person name="Goodwin L."/>
            <person name="Pitluck S."/>
            <person name="Kyrpides N."/>
            <person name="Mavromatis K."/>
            <person name="Pagani I."/>
            <person name="Ivanova N."/>
            <person name="Mikhailova N."/>
            <person name="Chertkov O."/>
            <person name="Held B."/>
            <person name="Detter J.C."/>
            <person name="Tapia R."/>
            <person name="Han C."/>
            <person name="Land M."/>
            <person name="Hauser L."/>
            <person name="Markowitz V."/>
            <person name="Cheng J.-F."/>
            <person name="Hugenholtz P."/>
            <person name="Woyke T."/>
            <person name="Wu D."/>
            <person name="Spring S."/>
            <person name="Schroeder M."/>
            <person name="Brambilla E."/>
            <person name="Klenk H.-P."/>
            <person name="Eisen J.A."/>
        </authorList>
    </citation>
    <scope>NUCLEOTIDE SEQUENCE [LARGE SCALE GENOMIC DNA]</scope>
    <source>
        <strain evidence="5">DSM 8271 / FlGlyR</strain>
    </source>
</reference>
<dbReference type="PROSITE" id="PS50977">
    <property type="entry name" value="HTH_TETR_2"/>
    <property type="match status" value="1"/>
</dbReference>